<dbReference type="AlphaFoldDB" id="A0A4Q1KRG5"/>
<sequence length="253" mass="26331">MGLFRRSASQKSSDEAVAAEGSGTEETAAGAVGAPGTQAPVAPAAGARGPFDASQVSELGARADLGAIWLPGVPGMELRMEVDKKTQKITGAAVAVNGSALQIQAFAAPKTMGIWDEIREEIAESVRQQGGTVDDIPGTFGRELLAKLPATGPDGQKGFRAARFVGVDGPRWFLRGVLTGRAAADPEAARLLESVFANIVVVRDQNARPPRDLLAMHLPGQPQRPAVAAPEGAAPSLPTFDPLTRGPEITERR</sequence>
<dbReference type="EMBL" id="SDJQ01000022">
    <property type="protein sequence ID" value="RXR31919.1"/>
    <property type="molecule type" value="Genomic_DNA"/>
</dbReference>
<dbReference type="EMBL" id="SDJR01000011">
    <property type="protein sequence ID" value="RXR23179.1"/>
    <property type="molecule type" value="Genomic_DNA"/>
</dbReference>
<evidence type="ECO:0000313" key="3">
    <source>
        <dbReference type="EMBL" id="RXR31919.1"/>
    </source>
</evidence>
<evidence type="ECO:0000313" key="5">
    <source>
        <dbReference type="Proteomes" id="UP000290517"/>
    </source>
</evidence>
<dbReference type="Pfam" id="PF12502">
    <property type="entry name" value="DUF3710"/>
    <property type="match status" value="1"/>
</dbReference>
<dbReference type="STRING" id="1713.GCA_000718325_03034"/>
<dbReference type="Proteomes" id="UP000289805">
    <property type="component" value="Unassembled WGS sequence"/>
</dbReference>
<keyword evidence="5" id="KW-1185">Reference proteome</keyword>
<evidence type="ECO:0000313" key="4">
    <source>
        <dbReference type="Proteomes" id="UP000289805"/>
    </source>
</evidence>
<feature type="compositionally biased region" description="Low complexity" evidence="1">
    <location>
        <begin position="16"/>
        <end position="47"/>
    </location>
</feature>
<feature type="region of interest" description="Disordered" evidence="1">
    <location>
        <begin position="1"/>
        <end position="49"/>
    </location>
</feature>
<dbReference type="OrthoDB" id="8480367at2"/>
<evidence type="ECO:0000256" key="1">
    <source>
        <dbReference type="SAM" id="MobiDB-lite"/>
    </source>
</evidence>
<reference evidence="4 5" key="1">
    <citation type="submission" date="2019-01" db="EMBL/GenBank/DDBJ databases">
        <title>Oerskovia turbata Genome sequencing and assembly.</title>
        <authorList>
            <person name="Dou T."/>
        </authorList>
    </citation>
    <scope>NUCLEOTIDE SEQUENCE [LARGE SCALE GENOMIC DNA]</scope>
    <source>
        <strain evidence="3 4">JCM12123</strain>
        <strain evidence="2 5">JCM3160</strain>
    </source>
</reference>
<organism evidence="3 4">
    <name type="scientific">Oerskovia turbata</name>
    <dbReference type="NCBI Taxonomy" id="1713"/>
    <lineage>
        <taxon>Bacteria</taxon>
        <taxon>Bacillati</taxon>
        <taxon>Actinomycetota</taxon>
        <taxon>Actinomycetes</taxon>
        <taxon>Micrococcales</taxon>
        <taxon>Cellulomonadaceae</taxon>
        <taxon>Oerskovia</taxon>
    </lineage>
</organism>
<gene>
    <name evidence="2" type="ORF">EQW73_15695</name>
    <name evidence="3" type="ORF">EQW78_15865</name>
</gene>
<accession>A0A4Q1KRG5</accession>
<dbReference type="Proteomes" id="UP000290517">
    <property type="component" value="Unassembled WGS sequence"/>
</dbReference>
<name>A0A4Q1KRG5_9CELL</name>
<dbReference type="RefSeq" id="WP_030152513.1">
    <property type="nucleotide sequence ID" value="NZ_JOFV01000016.1"/>
</dbReference>
<feature type="region of interest" description="Disordered" evidence="1">
    <location>
        <begin position="217"/>
        <end position="253"/>
    </location>
</feature>
<comment type="caution">
    <text evidence="3">The sequence shown here is derived from an EMBL/GenBank/DDBJ whole genome shotgun (WGS) entry which is preliminary data.</text>
</comment>
<protein>
    <submittedName>
        <fullName evidence="3">DUF3710 domain-containing protein</fullName>
    </submittedName>
</protein>
<proteinExistence type="predicted"/>
<dbReference type="InterPro" id="IPR022183">
    <property type="entry name" value="DUF3710"/>
</dbReference>
<evidence type="ECO:0000313" key="2">
    <source>
        <dbReference type="EMBL" id="RXR23179.1"/>
    </source>
</evidence>